<reference evidence="10" key="1">
    <citation type="journal article" date="2020" name="mSystems">
        <title>Genome- and Community-Level Interaction Insights into Carbon Utilization and Element Cycling Functions of Hydrothermarchaeota in Hydrothermal Sediment.</title>
        <authorList>
            <person name="Zhou Z."/>
            <person name="Liu Y."/>
            <person name="Xu W."/>
            <person name="Pan J."/>
            <person name="Luo Z.H."/>
            <person name="Li M."/>
        </authorList>
    </citation>
    <scope>NUCLEOTIDE SEQUENCE [LARGE SCALE GENOMIC DNA]</scope>
    <source>
        <strain evidence="10">HyVt-357</strain>
    </source>
</reference>
<evidence type="ECO:0000259" key="7">
    <source>
        <dbReference type="Pfam" id="PF00441"/>
    </source>
</evidence>
<keyword evidence="5 6" id="KW-0560">Oxidoreductase</keyword>
<evidence type="ECO:0000256" key="2">
    <source>
        <dbReference type="ARBA" id="ARBA00009347"/>
    </source>
</evidence>
<organism evidence="10">
    <name type="scientific">Marinobacter antarcticus</name>
    <dbReference type="NCBI Taxonomy" id="564117"/>
    <lineage>
        <taxon>Bacteria</taxon>
        <taxon>Pseudomonadati</taxon>
        <taxon>Pseudomonadota</taxon>
        <taxon>Gammaproteobacteria</taxon>
        <taxon>Pseudomonadales</taxon>
        <taxon>Marinobacteraceae</taxon>
        <taxon>Marinobacter</taxon>
    </lineage>
</organism>
<evidence type="ECO:0000256" key="1">
    <source>
        <dbReference type="ARBA" id="ARBA00001974"/>
    </source>
</evidence>
<dbReference type="InterPro" id="IPR009075">
    <property type="entry name" value="AcylCo_DH/oxidase_C"/>
</dbReference>
<dbReference type="Pfam" id="PF02770">
    <property type="entry name" value="Acyl-CoA_dh_M"/>
    <property type="match status" value="1"/>
</dbReference>
<proteinExistence type="inferred from homology"/>
<gene>
    <name evidence="10" type="ORF">ENI00_09495</name>
</gene>
<evidence type="ECO:0000256" key="5">
    <source>
        <dbReference type="ARBA" id="ARBA00023002"/>
    </source>
</evidence>
<comment type="caution">
    <text evidence="10">The sequence shown here is derived from an EMBL/GenBank/DDBJ whole genome shotgun (WGS) entry which is preliminary data.</text>
</comment>
<evidence type="ECO:0000256" key="3">
    <source>
        <dbReference type="ARBA" id="ARBA00022630"/>
    </source>
</evidence>
<evidence type="ECO:0000256" key="4">
    <source>
        <dbReference type="ARBA" id="ARBA00022827"/>
    </source>
</evidence>
<evidence type="ECO:0000313" key="10">
    <source>
        <dbReference type="EMBL" id="HEA52537.1"/>
    </source>
</evidence>
<dbReference type="InterPro" id="IPR046373">
    <property type="entry name" value="Acyl-CoA_Oxase/DH_mid-dom_sf"/>
</dbReference>
<evidence type="ECO:0000259" key="8">
    <source>
        <dbReference type="Pfam" id="PF02770"/>
    </source>
</evidence>
<dbReference type="AlphaFoldDB" id="A0A831R1V1"/>
<dbReference type="EMBL" id="DRGY01000075">
    <property type="protein sequence ID" value="HEA52537.1"/>
    <property type="molecule type" value="Genomic_DNA"/>
</dbReference>
<dbReference type="CDD" id="cd00567">
    <property type="entry name" value="ACAD"/>
    <property type="match status" value="1"/>
</dbReference>
<dbReference type="SUPFAM" id="SSF47203">
    <property type="entry name" value="Acyl-CoA dehydrogenase C-terminal domain-like"/>
    <property type="match status" value="1"/>
</dbReference>
<evidence type="ECO:0000256" key="6">
    <source>
        <dbReference type="RuleBase" id="RU362125"/>
    </source>
</evidence>
<dbReference type="GO" id="GO:0050660">
    <property type="term" value="F:flavin adenine dinucleotide binding"/>
    <property type="evidence" value="ECO:0007669"/>
    <property type="project" value="InterPro"/>
</dbReference>
<keyword evidence="3 6" id="KW-0285">Flavoprotein</keyword>
<dbReference type="Proteomes" id="UP000885748">
    <property type="component" value="Unassembled WGS sequence"/>
</dbReference>
<comment type="similarity">
    <text evidence="2 6">Belongs to the acyl-CoA dehydrogenase family.</text>
</comment>
<dbReference type="Gene3D" id="1.20.140.10">
    <property type="entry name" value="Butyryl-CoA Dehydrogenase, subunit A, domain 3"/>
    <property type="match status" value="1"/>
</dbReference>
<accession>A0A831R1V1</accession>
<dbReference type="Gene3D" id="2.40.110.10">
    <property type="entry name" value="Butyryl-CoA Dehydrogenase, subunit A, domain 2"/>
    <property type="match status" value="1"/>
</dbReference>
<dbReference type="PANTHER" id="PTHR43884">
    <property type="entry name" value="ACYL-COA DEHYDROGENASE"/>
    <property type="match status" value="1"/>
</dbReference>
<dbReference type="Gene3D" id="1.10.540.10">
    <property type="entry name" value="Acyl-CoA dehydrogenase/oxidase, N-terminal domain"/>
    <property type="match status" value="1"/>
</dbReference>
<dbReference type="GO" id="GO:0003995">
    <property type="term" value="F:acyl-CoA dehydrogenase activity"/>
    <property type="evidence" value="ECO:0007669"/>
    <property type="project" value="TreeGrafter"/>
</dbReference>
<dbReference type="InterPro" id="IPR036250">
    <property type="entry name" value="AcylCo_DH-like_C"/>
</dbReference>
<sequence length="389" mass="42252">MDFRLNEEQQMLQDTVARLVRGEYSFEKRLAFSETDAGFSVDFWKQLSELGLTAVPFPEELGGFDGGGVEVQSVMTELGRGLCLEPYLQSVIFAGGLIGQAGNDSQKETWLGGIASGELQAAVALQEPQSFYNLNDVETRAEKKDGGYLLNGRKAVVIGGHCADVILVSARTSGDTRDASGISLFALKADTAGIERRVYPTIDGSKGCDLTLNNVQVSADALLGDEDDAANASHASHASRVIEYQSGRAIAALCAEAVGVMEVANELTLDYLKQRKQFGVPIGKFQVLQHRMVDMMSELEQARSMATLAASVADEEQSDERRRVLSAAKNVIGRSGQFISEQGIQSHGGIGMTWEYNFAHYAKRLIMINHQLGDDDFHLERYASLLQAG</sequence>
<keyword evidence="4 6" id="KW-0274">FAD</keyword>
<dbReference type="Pfam" id="PF02771">
    <property type="entry name" value="Acyl-CoA_dh_N"/>
    <property type="match status" value="1"/>
</dbReference>
<dbReference type="InterPro" id="IPR037069">
    <property type="entry name" value="AcylCoA_DH/ox_N_sf"/>
</dbReference>
<feature type="domain" description="Acyl-CoA dehydrogenase/oxidase C-terminal" evidence="7">
    <location>
        <begin position="251"/>
        <end position="369"/>
    </location>
</feature>
<protein>
    <submittedName>
        <fullName evidence="10">Pimeloyl-CoA dehydrogenase small subunit</fullName>
    </submittedName>
</protein>
<comment type="cofactor">
    <cofactor evidence="1 6">
        <name>FAD</name>
        <dbReference type="ChEBI" id="CHEBI:57692"/>
    </cofactor>
</comment>
<dbReference type="RefSeq" id="WP_304101554.1">
    <property type="nucleotide sequence ID" value="NZ_DRGY01000075.1"/>
</dbReference>
<dbReference type="Pfam" id="PF00441">
    <property type="entry name" value="Acyl-CoA_dh_1"/>
    <property type="match status" value="1"/>
</dbReference>
<dbReference type="PANTHER" id="PTHR43884:SF20">
    <property type="entry name" value="ACYL-COA DEHYDROGENASE FADE28"/>
    <property type="match status" value="1"/>
</dbReference>
<dbReference type="SUPFAM" id="SSF56645">
    <property type="entry name" value="Acyl-CoA dehydrogenase NM domain-like"/>
    <property type="match status" value="1"/>
</dbReference>
<name>A0A831R1V1_9GAMM</name>
<feature type="domain" description="Acyl-CoA dehydrogenase/oxidase N-terminal" evidence="9">
    <location>
        <begin position="6"/>
        <end position="118"/>
    </location>
</feature>
<dbReference type="InterPro" id="IPR013786">
    <property type="entry name" value="AcylCoA_DH/ox_N"/>
</dbReference>
<dbReference type="InterPro" id="IPR009100">
    <property type="entry name" value="AcylCoA_DH/oxidase_NM_dom_sf"/>
</dbReference>
<feature type="domain" description="Acyl-CoA oxidase/dehydrogenase middle" evidence="8">
    <location>
        <begin position="122"/>
        <end position="215"/>
    </location>
</feature>
<dbReference type="InterPro" id="IPR006091">
    <property type="entry name" value="Acyl-CoA_Oxase/DH_mid-dom"/>
</dbReference>
<evidence type="ECO:0000259" key="9">
    <source>
        <dbReference type="Pfam" id="PF02771"/>
    </source>
</evidence>